<evidence type="ECO:0000256" key="7">
    <source>
        <dbReference type="ARBA" id="ARBA00022499"/>
    </source>
</evidence>
<keyword evidence="17" id="KW-0687">Ribonucleoprotein</keyword>
<dbReference type="PANTHER" id="PTHR13325:SF3">
    <property type="entry name" value="MEMBRANE-BOUND TRANSCRIPTION FACTOR SITE-2 PROTEASE"/>
    <property type="match status" value="1"/>
</dbReference>
<evidence type="ECO:0000256" key="17">
    <source>
        <dbReference type="ARBA" id="ARBA00023274"/>
    </source>
</evidence>
<dbReference type="PANTHER" id="PTHR13325">
    <property type="entry name" value="PROTEASE M50 MEMBRANE-BOUND TRANSCRIPTION FACTOR SITE 2 PROTEASE"/>
    <property type="match status" value="1"/>
</dbReference>
<dbReference type="GO" id="GO:0005634">
    <property type="term" value="C:nucleus"/>
    <property type="evidence" value="ECO:0007669"/>
    <property type="project" value="UniProtKB-SubCell"/>
</dbReference>
<dbReference type="Pfam" id="PF00240">
    <property type="entry name" value="ubiquitin"/>
    <property type="match status" value="1"/>
</dbReference>
<evidence type="ECO:0000256" key="10">
    <source>
        <dbReference type="ARBA" id="ARBA00022737"/>
    </source>
</evidence>
<protein>
    <recommendedName>
        <fullName evidence="19">Large ribosomal subunit protein uL1c</fullName>
    </recommendedName>
    <alternativeName>
        <fullName evidence="20">CL1</fullName>
    </alternativeName>
    <alternativeName>
        <fullName evidence="18">Endopeptidase S2P</fullName>
    </alternativeName>
</protein>
<sequence length="972" mass="107041">MASSASTSTTLTLSSIHLHQEPKLTLISSFAFKSAPKNKFLVLQSQSECIKPADFKSGFGSSKNSPFLVSAVAAEAELGEDVDEDVAGGGVATVAPPVPTKPKKGKAALPLKSDRTRSKRFLEIQKLRENKKEYDVKTAISLLKQMASSKFIESAEAHFRLNIDPKYNDQQLRATVNLPKGTGQVVRVAVLTQGEKFDEAKNAGADIVGGEDLIEQIKGGFMEFDKLIATPDMMPKVASLGKILGPRGLMPNPKAGTVTTTIPQTIEEFKKGKVEYRADKTGIVHLPFGKANFSEEDLIINLLAAVKSVETNKPSGAKGVYWKSAHICSSMGPSIRLDIKDMLDFKLQQYVRRHNVPGPRRRSVNAASGFTHPHLTLYKHSYPSIKPTTTKMQIFVKTLTGKTITLEVESSDTIDNVKAKIQLADDKTAKDYNIEGGSVLHLVLALRGQIRVFAVKPKKNDLSVLALACSHLMEFGNIISSSMVESNIQGRRPGRRAGGGAPAQTLLPLHSVSHLSNSISCWYCDFKTSVFNEPLFHFGQKHFRWLRIWFSIGMGFSLTTLIGVTMIMLLESAKAFNLYNGIPWLNNILNGSILGFYSSVFKYSISVADIGYMCASSIISVAIHEVGHALAATSEGIPIEYTALFLAVLFPGALVAFNNDLLQIIPRVSTLRIYCAGIWHNAAFCVFCVLALFLLPFILYPYYSHGESLMVLDVSAESPLYGYLSPGYLITKLDGIHIHTTKEWMKMTYLLDKQIFQTTNHYISYKGYCVPNLAIAESKIAEIADNRLKCPNDLSLFTTISCVDSSTVNDFSSNETDHQLTMDDVYCFPAKGILGEKKCGNGWNKVVNNDANCLCTEDESCSTPIHMPGVSWVEITFSKPHSSECTQAGNEIEMGLSSNKSWSKESKCGGSFVFIGDMMSMSRSIWLTEYQPRWLYGFAYFPDFAEKLLINCFHVSLMLALLNSLPVCASHL</sequence>
<feature type="transmembrane region" description="Helical" evidence="21">
    <location>
        <begin position="637"/>
        <end position="657"/>
    </location>
</feature>
<dbReference type="InterPro" id="IPR023673">
    <property type="entry name" value="Ribosomal_uL1_CS"/>
</dbReference>
<dbReference type="FunFam" id="3.10.20.90:FF:000469">
    <property type="entry name" value="Polyubiquitin-C"/>
    <property type="match status" value="1"/>
</dbReference>
<dbReference type="GO" id="GO:0019843">
    <property type="term" value="F:rRNA binding"/>
    <property type="evidence" value="ECO:0007669"/>
    <property type="project" value="UniProtKB-KW"/>
</dbReference>
<evidence type="ECO:0000256" key="5">
    <source>
        <dbReference type="ARBA" id="ARBA00010531"/>
    </source>
</evidence>
<feature type="transmembrane region" description="Helical" evidence="21">
    <location>
        <begin position="548"/>
        <end position="570"/>
    </location>
</feature>
<keyword evidence="15 21" id="KW-0472">Membrane</keyword>
<feature type="transmembrane region" description="Helical" evidence="21">
    <location>
        <begin position="582"/>
        <end position="600"/>
    </location>
</feature>
<dbReference type="GO" id="GO:0016020">
    <property type="term" value="C:membrane"/>
    <property type="evidence" value="ECO:0007669"/>
    <property type="project" value="InterPro"/>
</dbReference>
<dbReference type="NCBIfam" id="TIGR01169">
    <property type="entry name" value="rplA_bact"/>
    <property type="match status" value="1"/>
</dbReference>
<evidence type="ECO:0000256" key="11">
    <source>
        <dbReference type="ARBA" id="ARBA00022843"/>
    </source>
</evidence>
<evidence type="ECO:0000256" key="14">
    <source>
        <dbReference type="ARBA" id="ARBA00022989"/>
    </source>
</evidence>
<evidence type="ECO:0000256" key="16">
    <source>
        <dbReference type="ARBA" id="ARBA00023242"/>
    </source>
</evidence>
<dbReference type="InterPro" id="IPR029071">
    <property type="entry name" value="Ubiquitin-like_domsf"/>
</dbReference>
<comment type="similarity">
    <text evidence="4">Belongs to the ubiquitin family.</text>
</comment>
<dbReference type="GO" id="GO:0005737">
    <property type="term" value="C:cytoplasm"/>
    <property type="evidence" value="ECO:0007669"/>
    <property type="project" value="UniProtKB-SubCell"/>
</dbReference>
<keyword evidence="11" id="KW-0832">Ubl conjugation</keyword>
<comment type="caution">
    <text evidence="23">The sequence shown here is derived from an EMBL/GenBank/DDBJ whole genome shotgun (WGS) entry which is preliminary data.</text>
</comment>
<evidence type="ECO:0000256" key="12">
    <source>
        <dbReference type="ARBA" id="ARBA00022884"/>
    </source>
</evidence>
<proteinExistence type="inferred from homology"/>
<dbReference type="InterPro" id="IPR001193">
    <property type="entry name" value="MBTPS2"/>
</dbReference>
<evidence type="ECO:0000256" key="2">
    <source>
        <dbReference type="ARBA" id="ARBA00004127"/>
    </source>
</evidence>
<evidence type="ECO:0000313" key="23">
    <source>
        <dbReference type="EMBL" id="KAD7478280.1"/>
    </source>
</evidence>
<evidence type="ECO:0000313" key="24">
    <source>
        <dbReference type="Proteomes" id="UP000326396"/>
    </source>
</evidence>
<dbReference type="Gene3D" id="3.40.50.790">
    <property type="match status" value="1"/>
</dbReference>
<dbReference type="GO" id="GO:0015934">
    <property type="term" value="C:large ribosomal subunit"/>
    <property type="evidence" value="ECO:0007669"/>
    <property type="project" value="InterPro"/>
</dbReference>
<dbReference type="PROSITE" id="PS01199">
    <property type="entry name" value="RIBOSOMAL_L1"/>
    <property type="match status" value="1"/>
</dbReference>
<dbReference type="Pfam" id="PF02163">
    <property type="entry name" value="Peptidase_M50"/>
    <property type="match status" value="1"/>
</dbReference>
<organism evidence="23 24">
    <name type="scientific">Mikania micrantha</name>
    <name type="common">bitter vine</name>
    <dbReference type="NCBI Taxonomy" id="192012"/>
    <lineage>
        <taxon>Eukaryota</taxon>
        <taxon>Viridiplantae</taxon>
        <taxon>Streptophyta</taxon>
        <taxon>Embryophyta</taxon>
        <taxon>Tracheophyta</taxon>
        <taxon>Spermatophyta</taxon>
        <taxon>Magnoliopsida</taxon>
        <taxon>eudicotyledons</taxon>
        <taxon>Gunneridae</taxon>
        <taxon>Pentapetalae</taxon>
        <taxon>asterids</taxon>
        <taxon>campanulids</taxon>
        <taxon>Asterales</taxon>
        <taxon>Asteraceae</taxon>
        <taxon>Asteroideae</taxon>
        <taxon>Heliantheae alliance</taxon>
        <taxon>Eupatorieae</taxon>
        <taxon>Mikania</taxon>
    </lineage>
</organism>
<keyword evidence="7" id="KW-1017">Isopeptide bond</keyword>
<dbReference type="GO" id="GO:1905897">
    <property type="term" value="P:regulation of response to endoplasmic reticulum stress"/>
    <property type="evidence" value="ECO:0007669"/>
    <property type="project" value="TreeGrafter"/>
</dbReference>
<dbReference type="Gene3D" id="3.10.20.90">
    <property type="entry name" value="Phosphatidylinositol 3-kinase Catalytic Subunit, Chain A, domain 1"/>
    <property type="match status" value="2"/>
</dbReference>
<keyword evidence="9" id="KW-0699">rRNA-binding</keyword>
<evidence type="ECO:0000256" key="4">
    <source>
        <dbReference type="ARBA" id="ARBA00008430"/>
    </source>
</evidence>
<comment type="similarity">
    <text evidence="5">Belongs to the universal ribosomal protein uL1 family.</text>
</comment>
<evidence type="ECO:0000256" key="19">
    <source>
        <dbReference type="ARBA" id="ARBA00035205"/>
    </source>
</evidence>
<dbReference type="PRINTS" id="PR01000">
    <property type="entry name" value="SREBPS2PTASE"/>
</dbReference>
<dbReference type="InterPro" id="IPR028364">
    <property type="entry name" value="Ribosomal_uL1/biogenesis"/>
</dbReference>
<feature type="transmembrane region" description="Helical" evidence="21">
    <location>
        <begin position="678"/>
        <end position="703"/>
    </location>
</feature>
<evidence type="ECO:0000256" key="3">
    <source>
        <dbReference type="ARBA" id="ARBA00004496"/>
    </source>
</evidence>
<dbReference type="InterPro" id="IPR023674">
    <property type="entry name" value="Ribosomal_uL1-like"/>
</dbReference>
<dbReference type="GO" id="GO:0031293">
    <property type="term" value="P:membrane protein intracellular domain proteolysis"/>
    <property type="evidence" value="ECO:0007669"/>
    <property type="project" value="TreeGrafter"/>
</dbReference>
<dbReference type="GO" id="GO:0006412">
    <property type="term" value="P:translation"/>
    <property type="evidence" value="ECO:0007669"/>
    <property type="project" value="InterPro"/>
</dbReference>
<evidence type="ECO:0000256" key="21">
    <source>
        <dbReference type="SAM" id="Phobius"/>
    </source>
</evidence>
<keyword evidence="10" id="KW-0677">Repeat</keyword>
<keyword evidence="16" id="KW-0539">Nucleus</keyword>
<gene>
    <name evidence="23" type="ORF">E3N88_01416</name>
</gene>
<dbReference type="AlphaFoldDB" id="A0A5N6Q3M0"/>
<dbReference type="Pfam" id="PF00687">
    <property type="entry name" value="Ribosomal_L1"/>
    <property type="match status" value="1"/>
</dbReference>
<evidence type="ECO:0000256" key="8">
    <source>
        <dbReference type="ARBA" id="ARBA00022692"/>
    </source>
</evidence>
<evidence type="ECO:0000259" key="22">
    <source>
        <dbReference type="PROSITE" id="PS50053"/>
    </source>
</evidence>
<dbReference type="EMBL" id="SZYD01000001">
    <property type="protein sequence ID" value="KAD7478280.1"/>
    <property type="molecule type" value="Genomic_DNA"/>
</dbReference>
<dbReference type="OrthoDB" id="69989at2759"/>
<dbReference type="Proteomes" id="UP000326396">
    <property type="component" value="Linkage Group LG1"/>
</dbReference>
<dbReference type="SMART" id="SM00213">
    <property type="entry name" value="UBQ"/>
    <property type="match status" value="1"/>
</dbReference>
<evidence type="ECO:0000256" key="18">
    <source>
        <dbReference type="ARBA" id="ARBA00032658"/>
    </source>
</evidence>
<name>A0A5N6Q3M0_9ASTR</name>
<evidence type="ECO:0000256" key="13">
    <source>
        <dbReference type="ARBA" id="ARBA00022980"/>
    </source>
</evidence>
<dbReference type="SUPFAM" id="SSF56808">
    <property type="entry name" value="Ribosomal protein L1"/>
    <property type="match status" value="1"/>
</dbReference>
<evidence type="ECO:0000256" key="6">
    <source>
        <dbReference type="ARBA" id="ARBA00022490"/>
    </source>
</evidence>
<dbReference type="FunFam" id="3.40.50.790:FF:000001">
    <property type="entry name" value="50S ribosomal protein L1"/>
    <property type="match status" value="1"/>
</dbReference>
<keyword evidence="8 21" id="KW-0812">Transmembrane</keyword>
<dbReference type="InterPro" id="IPR005878">
    <property type="entry name" value="Ribosom_uL1_bac-type"/>
</dbReference>
<keyword evidence="24" id="KW-1185">Reference proteome</keyword>
<reference evidence="23 24" key="1">
    <citation type="submission" date="2019-05" db="EMBL/GenBank/DDBJ databases">
        <title>Mikania micrantha, genome provides insights into the molecular mechanism of rapid growth.</title>
        <authorList>
            <person name="Liu B."/>
        </authorList>
    </citation>
    <scope>NUCLEOTIDE SEQUENCE [LARGE SCALE GENOMIC DNA]</scope>
    <source>
        <strain evidence="23">NLD-2019</strain>
        <tissue evidence="23">Leaf</tissue>
    </source>
</reference>
<evidence type="ECO:0000256" key="15">
    <source>
        <dbReference type="ARBA" id="ARBA00023136"/>
    </source>
</evidence>
<dbReference type="GO" id="GO:0004222">
    <property type="term" value="F:metalloendopeptidase activity"/>
    <property type="evidence" value="ECO:0007669"/>
    <property type="project" value="InterPro"/>
</dbReference>
<evidence type="ECO:0000256" key="20">
    <source>
        <dbReference type="ARBA" id="ARBA00082680"/>
    </source>
</evidence>
<keyword evidence="12" id="KW-0694">RNA-binding</keyword>
<comment type="subcellular location">
    <subcellularLocation>
        <location evidence="3">Cytoplasm</location>
    </subcellularLocation>
    <subcellularLocation>
        <location evidence="2">Endomembrane system</location>
        <topology evidence="2">Multi-pass membrane protein</topology>
    </subcellularLocation>
    <subcellularLocation>
        <location evidence="1">Nucleus</location>
    </subcellularLocation>
</comment>
<dbReference type="InterPro" id="IPR008915">
    <property type="entry name" value="Peptidase_M50"/>
</dbReference>
<dbReference type="InterPro" id="IPR016095">
    <property type="entry name" value="Ribosomal_uL1_3-a/b-sand"/>
</dbReference>
<dbReference type="SUPFAM" id="SSF54236">
    <property type="entry name" value="Ubiquitin-like"/>
    <property type="match status" value="1"/>
</dbReference>
<keyword evidence="6" id="KW-0963">Cytoplasm</keyword>
<feature type="domain" description="Ubiquitin-like" evidence="22">
    <location>
        <begin position="392"/>
        <end position="450"/>
    </location>
</feature>
<dbReference type="GO" id="GO:0012505">
    <property type="term" value="C:endomembrane system"/>
    <property type="evidence" value="ECO:0007669"/>
    <property type="project" value="UniProtKB-SubCell"/>
</dbReference>
<accession>A0A5N6Q3M0</accession>
<dbReference type="GO" id="GO:0003735">
    <property type="term" value="F:structural constituent of ribosome"/>
    <property type="evidence" value="ECO:0007669"/>
    <property type="project" value="InterPro"/>
</dbReference>
<dbReference type="PROSITE" id="PS50053">
    <property type="entry name" value="UBIQUITIN_2"/>
    <property type="match status" value="1"/>
</dbReference>
<dbReference type="CDD" id="cd00403">
    <property type="entry name" value="Ribosomal_L1"/>
    <property type="match status" value="1"/>
</dbReference>
<evidence type="ECO:0000256" key="1">
    <source>
        <dbReference type="ARBA" id="ARBA00004123"/>
    </source>
</evidence>
<keyword evidence="13" id="KW-0689">Ribosomal protein</keyword>
<dbReference type="HAMAP" id="MF_01318_B">
    <property type="entry name" value="Ribosomal_uL1_B"/>
    <property type="match status" value="1"/>
</dbReference>
<evidence type="ECO:0000256" key="9">
    <source>
        <dbReference type="ARBA" id="ARBA00022730"/>
    </source>
</evidence>
<dbReference type="Gene3D" id="3.30.190.20">
    <property type="match status" value="1"/>
</dbReference>
<keyword evidence="14 21" id="KW-1133">Transmembrane helix</keyword>
<dbReference type="InterPro" id="IPR000626">
    <property type="entry name" value="Ubiquitin-like_dom"/>
</dbReference>